<evidence type="ECO:0000313" key="3">
    <source>
        <dbReference type="EMBL" id="MBB3044236.1"/>
    </source>
</evidence>
<dbReference type="Pfam" id="PF00196">
    <property type="entry name" value="GerE"/>
    <property type="match status" value="1"/>
</dbReference>
<feature type="region of interest" description="Disordered" evidence="1">
    <location>
        <begin position="240"/>
        <end position="272"/>
    </location>
</feature>
<evidence type="ECO:0000259" key="2">
    <source>
        <dbReference type="PROSITE" id="PS50043"/>
    </source>
</evidence>
<dbReference type="SUPFAM" id="SSF46894">
    <property type="entry name" value="C-terminal effector domain of the bipartite response regulators"/>
    <property type="match status" value="1"/>
</dbReference>
<dbReference type="EMBL" id="JACHWR010000003">
    <property type="protein sequence ID" value="MBB3044236.1"/>
    <property type="molecule type" value="Genomic_DNA"/>
</dbReference>
<evidence type="ECO:0000313" key="4">
    <source>
        <dbReference type="Proteomes" id="UP000589626"/>
    </source>
</evidence>
<dbReference type="Proteomes" id="UP000589626">
    <property type="component" value="Unassembled WGS sequence"/>
</dbReference>
<name>A0A7W4Z3V8_9ACTN</name>
<sequence>MTSALQSCPAVRRTGSTGRLLSTLLGRANSHLAISAVTGRGVPVLVARRSTRRRGHRCRHRVPSRRGVVLACAVAVACKAASLQEFLAVVRKTMHGLPSVDRAERLKLVGLYRRGHGDRAAVSARLASLSRQERAVLGHLMAGHVVSEIAVLRVVSELTVRTQVKAVLYKLDVASQIKASPLPGTTTSRRAQRLPIARLCLVPSKPLCLQRDRALRISPKCPSTRRSDETHEAWRTRIAIRPTGRGDETTLPPYRAMPPRVRNCPPDSAPRQ</sequence>
<dbReference type="AlphaFoldDB" id="A0A7W4Z3V8"/>
<dbReference type="Gene3D" id="1.10.10.10">
    <property type="entry name" value="Winged helix-like DNA-binding domain superfamily/Winged helix DNA-binding domain"/>
    <property type="match status" value="1"/>
</dbReference>
<gene>
    <name evidence="3" type="ORF">FHU40_004073</name>
</gene>
<dbReference type="SMART" id="SM00421">
    <property type="entry name" value="HTH_LUXR"/>
    <property type="match status" value="1"/>
</dbReference>
<dbReference type="GO" id="GO:0006355">
    <property type="term" value="P:regulation of DNA-templated transcription"/>
    <property type="evidence" value="ECO:0007669"/>
    <property type="project" value="InterPro"/>
</dbReference>
<evidence type="ECO:0000256" key="1">
    <source>
        <dbReference type="SAM" id="MobiDB-lite"/>
    </source>
</evidence>
<dbReference type="InterPro" id="IPR000792">
    <property type="entry name" value="Tscrpt_reg_LuxR_C"/>
</dbReference>
<reference evidence="3 4" key="1">
    <citation type="submission" date="2020-08" db="EMBL/GenBank/DDBJ databases">
        <title>Sequencing the genomes of 1000 actinobacteria strains.</title>
        <authorList>
            <person name="Klenk H.-P."/>
        </authorList>
    </citation>
    <scope>NUCLEOTIDE SEQUENCE [LARGE SCALE GENOMIC DNA]</scope>
    <source>
        <strain evidence="3 4">DSM 105498</strain>
    </source>
</reference>
<protein>
    <submittedName>
        <fullName evidence="3">DNA-binding CsgD family transcriptional regulator</fullName>
    </submittedName>
</protein>
<dbReference type="GO" id="GO:0003677">
    <property type="term" value="F:DNA binding"/>
    <property type="evidence" value="ECO:0007669"/>
    <property type="project" value="UniProtKB-KW"/>
</dbReference>
<comment type="caution">
    <text evidence="3">The sequence shown here is derived from an EMBL/GenBank/DDBJ whole genome shotgun (WGS) entry which is preliminary data.</text>
</comment>
<keyword evidence="3" id="KW-0238">DNA-binding</keyword>
<keyword evidence="4" id="KW-1185">Reference proteome</keyword>
<dbReference type="PROSITE" id="PS50043">
    <property type="entry name" value="HTH_LUXR_2"/>
    <property type="match status" value="1"/>
</dbReference>
<dbReference type="InterPro" id="IPR016032">
    <property type="entry name" value="Sig_transdc_resp-reg_C-effctor"/>
</dbReference>
<dbReference type="InterPro" id="IPR036388">
    <property type="entry name" value="WH-like_DNA-bd_sf"/>
</dbReference>
<proteinExistence type="predicted"/>
<accession>A0A7W4Z3V8</accession>
<feature type="domain" description="HTH luxR-type" evidence="2">
    <location>
        <begin position="122"/>
        <end position="187"/>
    </location>
</feature>
<organism evidence="3 4">
    <name type="scientific">Nocardioides soli</name>
    <dbReference type="NCBI Taxonomy" id="1036020"/>
    <lineage>
        <taxon>Bacteria</taxon>
        <taxon>Bacillati</taxon>
        <taxon>Actinomycetota</taxon>
        <taxon>Actinomycetes</taxon>
        <taxon>Propionibacteriales</taxon>
        <taxon>Nocardioidaceae</taxon>
        <taxon>Nocardioides</taxon>
    </lineage>
</organism>